<feature type="compositionally biased region" description="Polar residues" evidence="10">
    <location>
        <begin position="49"/>
        <end position="62"/>
    </location>
</feature>
<keyword evidence="14" id="KW-1185">Reference proteome</keyword>
<dbReference type="Gene3D" id="3.40.50.300">
    <property type="entry name" value="P-loop containing nucleotide triphosphate hydrolases"/>
    <property type="match status" value="1"/>
</dbReference>
<sequence length="1332" mass="152108">MQATPSSSGSQRDVQPVWQANAAAEPATKPLGNQEQGTNHECAEDGKPQVSTKFQTDESTTAAPAQKLEEVQAGLSLAAGSRKSEATVVWRRRPLNADQLHALLSLAAFVRAVPKPPTNEQVAKTIHASADEGPDQRQLLLQYHRPYQTVLRLLAAQACVKRHGAFTFPQLKALQLQLQAQRYLRLAEAAARAATAAGRHPRAVFRRTGAVLPAVLRRAMVTGLICGRFPDGTRMPSTEECLQVMTEIEQQCQSEFPKWEELYAAEAALASSEAQYTEQVCAQCSGERWLPVGKVMNAQGVELSRPPPLDPILVCRERDREVHHRLNEARRALDTILHALESEFRAAYTQDAAPIPEHLVRTYVHVRIRHAMLRLLRLQQRIRERILEAGTEARGSNASSHGRLSKKRIRSELARYEREERRAREADEREQRRHTLSMWRAVEEYATSFRAFFREEKTRNRLRLNREIHRFFEERERSDQRREREEERRRIQALRENNEEAYRALVQNTKNERLKLILEQTDDYLRQLGAIVSENRSVLTDRAADAADPASSLSLSSSSMAGQRAADSYYELAHRVRERVLNQSSLLTGGELKHYQLVGVEWLLSLYNNRLNGVLADEMGLGKTVQTIALLCHLIEFKQDEGPFLIVVPLSTVSNWESELAHWAPSLKVSVFKGDRTARRRLANELFVRDASGRFPFHILLTTYEYALRARAALSKIIWSYIIVDEGHRIKNAASKLAQVLGQKYRSRNRLLLTGTPLHNSLSELWSLLNFLLPQIFSSCDTFEAWFNAPFATMPGEHLELTEEESLLIINRLHKVLRPFLLRRLKNEILRGGEKLPEKREVLFLCDMSAWQRLVYRQLIRHERVVFTDKSGRHRHDRLSNSKMQLRKIVNHPYLFHPEYEKGGVNELVRASGKFQILDSCIQKLLRTGHRVLIFNQMTRIMDLQERLLRARNIPFLRLQGLTTADERRELVQEFNRPGTKYNVFLLTTRAGGLGVNLQTADTVILFDSDWNPQMDIQAQDRAHRIGQKKAVRVLRIVTARSVEQHVLDKAELKLDLEQKIIRAGMFHQEAKDSDREAFLRHLIRESAMNEVEEEDDEDDGDDGDAAANPGRRRGARIHTLEEINRLLARSDEEYEIFCQIDREYLARLWGVDSHDPILQDLSQYYPPLLEEHEIPDFVRNPEKHGYRRGQDDMLAAWALELEADLAQRLEQRDDAGSSAPGGRRRHRASAKRQRVHEAMQRASRKAPQSSEMKPPASSASSSSTSAASASSVEEDSEAQRRVAADLDEDTEIDDESDDEENAPQSAITSDESALEDDDNDDDDDEDAWSAS</sequence>
<dbReference type="OMA" id="KERYYAM"/>
<accession>M1VGM5</accession>
<feature type="compositionally biased region" description="Polar residues" evidence="10">
    <location>
        <begin position="1"/>
        <end position="13"/>
    </location>
</feature>
<dbReference type="FunFam" id="3.40.50.10810:FF:000015">
    <property type="entry name" value="lymphoid-specific helicase isoform X1"/>
    <property type="match status" value="1"/>
</dbReference>
<dbReference type="KEGG" id="cme:CYME_CMH195C"/>
<evidence type="ECO:0000256" key="8">
    <source>
        <dbReference type="ARBA" id="ARBA00023242"/>
    </source>
</evidence>
<dbReference type="InterPro" id="IPR049730">
    <property type="entry name" value="SNF2/RAD54-like_C"/>
</dbReference>
<dbReference type="GO" id="GO:0004386">
    <property type="term" value="F:helicase activity"/>
    <property type="evidence" value="ECO:0007669"/>
    <property type="project" value="UniProtKB-KW"/>
</dbReference>
<dbReference type="STRING" id="280699.M1VGM5"/>
<dbReference type="Gramene" id="CMH195CT">
    <property type="protein sequence ID" value="CMH195CT"/>
    <property type="gene ID" value="CMH195C"/>
</dbReference>
<dbReference type="InterPro" id="IPR027417">
    <property type="entry name" value="P-loop_NTPase"/>
</dbReference>
<reference evidence="13 14" key="1">
    <citation type="journal article" date="2004" name="Nature">
        <title>Genome sequence of the ultrasmall unicellular red alga Cyanidioschyzon merolae 10D.</title>
        <authorList>
            <person name="Matsuzaki M."/>
            <person name="Misumi O."/>
            <person name="Shin-i T."/>
            <person name="Maruyama S."/>
            <person name="Takahara M."/>
            <person name="Miyagishima S."/>
            <person name="Mori T."/>
            <person name="Nishida K."/>
            <person name="Yagisawa F."/>
            <person name="Nishida K."/>
            <person name="Yoshida Y."/>
            <person name="Nishimura Y."/>
            <person name="Nakao S."/>
            <person name="Kobayashi T."/>
            <person name="Momoyama Y."/>
            <person name="Higashiyama T."/>
            <person name="Minoda A."/>
            <person name="Sano M."/>
            <person name="Nomoto H."/>
            <person name="Oishi K."/>
            <person name="Hayashi H."/>
            <person name="Ohta F."/>
            <person name="Nishizaka S."/>
            <person name="Haga S."/>
            <person name="Miura S."/>
            <person name="Morishita T."/>
            <person name="Kabeya Y."/>
            <person name="Terasawa K."/>
            <person name="Suzuki Y."/>
            <person name="Ishii Y."/>
            <person name="Asakawa S."/>
            <person name="Takano H."/>
            <person name="Ohta N."/>
            <person name="Kuroiwa H."/>
            <person name="Tanaka K."/>
            <person name="Shimizu N."/>
            <person name="Sugano S."/>
            <person name="Sato N."/>
            <person name="Nozaki H."/>
            <person name="Ogasawara N."/>
            <person name="Kohara Y."/>
            <person name="Kuroiwa T."/>
        </authorList>
    </citation>
    <scope>NUCLEOTIDE SEQUENCE [LARGE SCALE GENOMIC DNA]</scope>
    <source>
        <strain evidence="13 14">10D</strain>
    </source>
</reference>
<feature type="compositionally biased region" description="Acidic residues" evidence="10">
    <location>
        <begin position="1313"/>
        <end position="1332"/>
    </location>
</feature>
<comment type="similarity">
    <text evidence="2">Belongs to the SNF2/RAD54 helicase family.</text>
</comment>
<evidence type="ECO:0000256" key="4">
    <source>
        <dbReference type="ARBA" id="ARBA00022801"/>
    </source>
</evidence>
<dbReference type="InterPro" id="IPR000330">
    <property type="entry name" value="SNF2_N"/>
</dbReference>
<keyword evidence="4" id="KW-0378">Hydrolase</keyword>
<dbReference type="OrthoDB" id="5857104at2759"/>
<name>M1VGM5_CYAM1</name>
<feature type="coiled-coil region" evidence="9">
    <location>
        <begin position="477"/>
        <end position="511"/>
    </location>
</feature>
<evidence type="ECO:0000259" key="12">
    <source>
        <dbReference type="PROSITE" id="PS51194"/>
    </source>
</evidence>
<evidence type="ECO:0000256" key="10">
    <source>
        <dbReference type="SAM" id="MobiDB-lite"/>
    </source>
</evidence>
<dbReference type="eggNOG" id="KOG0386">
    <property type="taxonomic scope" value="Eukaryota"/>
</dbReference>
<keyword evidence="8" id="KW-0539">Nucleus</keyword>
<dbReference type="Pfam" id="PF00176">
    <property type="entry name" value="SNF2-rel_dom"/>
    <property type="match status" value="1"/>
</dbReference>
<dbReference type="SMART" id="SM00490">
    <property type="entry name" value="HELICc"/>
    <property type="match status" value="1"/>
</dbReference>
<keyword evidence="6" id="KW-0067">ATP-binding</keyword>
<dbReference type="EMBL" id="AP006490">
    <property type="protein sequence ID" value="BAM79853.1"/>
    <property type="molecule type" value="Genomic_DNA"/>
</dbReference>
<evidence type="ECO:0000256" key="5">
    <source>
        <dbReference type="ARBA" id="ARBA00022806"/>
    </source>
</evidence>
<dbReference type="CDD" id="cd18793">
    <property type="entry name" value="SF2_C_SNF"/>
    <property type="match status" value="1"/>
</dbReference>
<keyword evidence="3" id="KW-0547">Nucleotide-binding</keyword>
<feature type="domain" description="Helicase C-terminal" evidence="12">
    <location>
        <begin position="920"/>
        <end position="1079"/>
    </location>
</feature>
<comment type="subcellular location">
    <subcellularLocation>
        <location evidence="1">Nucleus</location>
    </subcellularLocation>
</comment>
<feature type="compositionally biased region" description="Acidic residues" evidence="10">
    <location>
        <begin position="1286"/>
        <end position="1302"/>
    </location>
</feature>
<dbReference type="PROSITE" id="PS51194">
    <property type="entry name" value="HELICASE_CTER"/>
    <property type="match status" value="1"/>
</dbReference>
<evidence type="ECO:0000256" key="3">
    <source>
        <dbReference type="ARBA" id="ARBA00022741"/>
    </source>
</evidence>
<feature type="compositionally biased region" description="Low complexity" evidence="10">
    <location>
        <begin position="1257"/>
        <end position="1272"/>
    </location>
</feature>
<dbReference type="SMART" id="SM00487">
    <property type="entry name" value="DEXDc"/>
    <property type="match status" value="1"/>
</dbReference>
<protein>
    <submittedName>
        <fullName evidence="13">Chromatin remodeling complex SWI/SNF component, Snf2</fullName>
    </submittedName>
</protein>
<evidence type="ECO:0000313" key="13">
    <source>
        <dbReference type="EMBL" id="BAM79853.1"/>
    </source>
</evidence>
<feature type="coiled-coil region" evidence="9">
    <location>
        <begin position="406"/>
        <end position="433"/>
    </location>
</feature>
<feature type="compositionally biased region" description="Acidic residues" evidence="10">
    <location>
        <begin position="1091"/>
        <end position="1105"/>
    </location>
</feature>
<dbReference type="GO" id="GO:0005524">
    <property type="term" value="F:ATP binding"/>
    <property type="evidence" value="ECO:0007669"/>
    <property type="project" value="UniProtKB-KW"/>
</dbReference>
<dbReference type="Gene3D" id="3.40.50.10810">
    <property type="entry name" value="Tandem AAA-ATPase domain"/>
    <property type="match status" value="1"/>
</dbReference>
<dbReference type="PROSITE" id="PS51192">
    <property type="entry name" value="HELICASE_ATP_BIND_1"/>
    <property type="match status" value="1"/>
</dbReference>
<dbReference type="SUPFAM" id="SSF52540">
    <property type="entry name" value="P-loop containing nucleoside triphosphate hydrolases"/>
    <property type="match status" value="2"/>
</dbReference>
<dbReference type="InterPro" id="IPR014001">
    <property type="entry name" value="Helicase_ATP-bd"/>
</dbReference>
<organism evidence="13 14">
    <name type="scientific">Cyanidioschyzon merolae (strain NIES-3377 / 10D)</name>
    <name type="common">Unicellular red alga</name>
    <dbReference type="NCBI Taxonomy" id="280699"/>
    <lineage>
        <taxon>Eukaryota</taxon>
        <taxon>Rhodophyta</taxon>
        <taxon>Bangiophyceae</taxon>
        <taxon>Cyanidiales</taxon>
        <taxon>Cyanidiaceae</taxon>
        <taxon>Cyanidioschyzon</taxon>
    </lineage>
</organism>
<gene>
    <name evidence="13" type="ORF">CYME_CMH195C</name>
</gene>
<feature type="region of interest" description="Disordered" evidence="10">
    <location>
        <begin position="1213"/>
        <end position="1332"/>
    </location>
</feature>
<dbReference type="GO" id="GO:0016787">
    <property type="term" value="F:hydrolase activity"/>
    <property type="evidence" value="ECO:0007669"/>
    <property type="project" value="UniProtKB-KW"/>
</dbReference>
<reference evidence="13 14" key="2">
    <citation type="journal article" date="2007" name="BMC Biol.">
        <title>A 100%-complete sequence reveals unusually simple genomic features in the hot-spring red alga Cyanidioschyzon merolae.</title>
        <authorList>
            <person name="Nozaki H."/>
            <person name="Takano H."/>
            <person name="Misumi O."/>
            <person name="Terasawa K."/>
            <person name="Matsuzaki M."/>
            <person name="Maruyama S."/>
            <person name="Nishida K."/>
            <person name="Yagisawa F."/>
            <person name="Yoshida Y."/>
            <person name="Fujiwara T."/>
            <person name="Takio S."/>
            <person name="Tamura K."/>
            <person name="Chung S.J."/>
            <person name="Nakamura S."/>
            <person name="Kuroiwa H."/>
            <person name="Tanaka K."/>
            <person name="Sato N."/>
            <person name="Kuroiwa T."/>
        </authorList>
    </citation>
    <scope>NUCLEOTIDE SEQUENCE [LARGE SCALE GENOMIC DNA]</scope>
    <source>
        <strain evidence="13 14">10D</strain>
    </source>
</reference>
<dbReference type="GO" id="GO:0005634">
    <property type="term" value="C:nucleus"/>
    <property type="evidence" value="ECO:0007669"/>
    <property type="project" value="UniProtKB-SubCell"/>
</dbReference>
<evidence type="ECO:0000256" key="7">
    <source>
        <dbReference type="ARBA" id="ARBA00023054"/>
    </source>
</evidence>
<feature type="compositionally biased region" description="Basic residues" evidence="10">
    <location>
        <begin position="1223"/>
        <end position="1235"/>
    </location>
</feature>
<dbReference type="GeneID" id="16993521"/>
<keyword evidence="7 9" id="KW-0175">Coiled coil</keyword>
<evidence type="ECO:0000259" key="11">
    <source>
        <dbReference type="PROSITE" id="PS51192"/>
    </source>
</evidence>
<evidence type="ECO:0000313" key="14">
    <source>
        <dbReference type="Proteomes" id="UP000007014"/>
    </source>
</evidence>
<evidence type="ECO:0000256" key="6">
    <source>
        <dbReference type="ARBA" id="ARBA00022840"/>
    </source>
</evidence>
<evidence type="ECO:0000256" key="9">
    <source>
        <dbReference type="SAM" id="Coils"/>
    </source>
</evidence>
<feature type="region of interest" description="Disordered" evidence="10">
    <location>
        <begin position="1090"/>
        <end position="1114"/>
    </location>
</feature>
<feature type="domain" description="Helicase ATP-binding" evidence="11">
    <location>
        <begin position="604"/>
        <end position="775"/>
    </location>
</feature>
<evidence type="ECO:0000256" key="2">
    <source>
        <dbReference type="ARBA" id="ARBA00007025"/>
    </source>
</evidence>
<dbReference type="Proteomes" id="UP000007014">
    <property type="component" value="Chromosome 8"/>
</dbReference>
<proteinExistence type="inferred from homology"/>
<evidence type="ECO:0000256" key="1">
    <source>
        <dbReference type="ARBA" id="ARBA00004123"/>
    </source>
</evidence>
<dbReference type="Pfam" id="PF00271">
    <property type="entry name" value="Helicase_C"/>
    <property type="match status" value="1"/>
</dbReference>
<dbReference type="PANTHER" id="PTHR10799">
    <property type="entry name" value="SNF2/RAD54 HELICASE FAMILY"/>
    <property type="match status" value="1"/>
</dbReference>
<dbReference type="HOGENOM" id="CLU_000315_15_3_1"/>
<dbReference type="InterPro" id="IPR001650">
    <property type="entry name" value="Helicase_C-like"/>
</dbReference>
<dbReference type="RefSeq" id="XP_005536139.1">
    <property type="nucleotide sequence ID" value="XM_005536082.1"/>
</dbReference>
<feature type="region of interest" description="Disordered" evidence="10">
    <location>
        <begin position="1"/>
        <end position="62"/>
    </location>
</feature>
<keyword evidence="5" id="KW-0347">Helicase</keyword>
<dbReference type="InterPro" id="IPR038718">
    <property type="entry name" value="SNF2-like_sf"/>
</dbReference>